<dbReference type="InParanoid" id="F0YAN9"/>
<dbReference type="Proteomes" id="UP000002729">
    <property type="component" value="Unassembled WGS sequence"/>
</dbReference>
<dbReference type="eggNOG" id="ENOG502QRDB">
    <property type="taxonomic scope" value="Eukaryota"/>
</dbReference>
<evidence type="ECO:0000313" key="4">
    <source>
        <dbReference type="EMBL" id="EGB07973.1"/>
    </source>
</evidence>
<dbReference type="InterPro" id="IPR051466">
    <property type="entry name" value="D-amino_acid_metab_enzyme"/>
</dbReference>
<dbReference type="InterPro" id="IPR026956">
    <property type="entry name" value="D-ser_dehydrat-like_dom"/>
</dbReference>
<dbReference type="InterPro" id="IPR042208">
    <property type="entry name" value="D-ser_dehydrat-like_sf"/>
</dbReference>
<dbReference type="OMA" id="TTNMYDH"/>
<dbReference type="KEGG" id="aaf:AURANDRAFT_64579"/>
<dbReference type="InterPro" id="IPR001608">
    <property type="entry name" value="Ala_racemase_N"/>
</dbReference>
<dbReference type="GO" id="GO:0036088">
    <property type="term" value="P:D-serine catabolic process"/>
    <property type="evidence" value="ECO:0007669"/>
    <property type="project" value="TreeGrafter"/>
</dbReference>
<dbReference type="GeneID" id="20224904"/>
<comment type="similarity">
    <text evidence="1">Belongs to the DSD1 family.</text>
</comment>
<dbReference type="AlphaFoldDB" id="F0YAN9"/>
<sequence length="369" mass="38481">MDVFERNCETLKAMLADTGVKARPHAKAHKSGYLARAQLAILGDVASGVCCQTVRELEAMVAAGVDDIFLTNQVVGPDKLRRLRAALDAAPGVVGVLVDDAAQVAALEQAVAGSSKTLDVYVEVDVGQNRCGTRPGAPAADLAATVVAADGLRFRGAHCYHGLLQHVRKTDERKAKVGGVCDGVRATLAALEAAGIGCDVVTGGGTGTFPYERDSGLYTEVQPGSFCLMDGDYLANDYDDAPFERSLAVRATVVSRPTADRAVVDRAAKESEIPNFKGSYLGRFPLVVDAGSKAVDLVSGAPTLAVGSFRSGGDEHGIIDGPGDLACGDHVELFPSHCDPCVNLHDYWVCHRGGVVEAVVPVDARGPGL</sequence>
<keyword evidence="2" id="KW-0456">Lyase</keyword>
<name>F0YAN9_AURAN</name>
<evidence type="ECO:0000256" key="2">
    <source>
        <dbReference type="ARBA" id="ARBA00023239"/>
    </source>
</evidence>
<accession>F0YAN9</accession>
<dbReference type="InterPro" id="IPR029066">
    <property type="entry name" value="PLP-binding_barrel"/>
</dbReference>
<evidence type="ECO:0000313" key="5">
    <source>
        <dbReference type="Proteomes" id="UP000002729"/>
    </source>
</evidence>
<dbReference type="RefSeq" id="XP_009037339.1">
    <property type="nucleotide sequence ID" value="XM_009039091.1"/>
</dbReference>
<dbReference type="Gene3D" id="3.20.20.10">
    <property type="entry name" value="Alanine racemase"/>
    <property type="match status" value="1"/>
</dbReference>
<dbReference type="EMBL" id="GL833129">
    <property type="protein sequence ID" value="EGB07973.1"/>
    <property type="molecule type" value="Genomic_DNA"/>
</dbReference>
<dbReference type="OrthoDB" id="20198at2759"/>
<evidence type="ECO:0000256" key="1">
    <source>
        <dbReference type="ARBA" id="ARBA00005323"/>
    </source>
</evidence>
<dbReference type="PANTHER" id="PTHR28004:SF2">
    <property type="entry name" value="D-SERINE DEHYDRATASE"/>
    <property type="match status" value="1"/>
</dbReference>
<keyword evidence="5" id="KW-1185">Reference proteome</keyword>
<protein>
    <recommendedName>
        <fullName evidence="3">D-serine dehydratase-like domain-containing protein</fullName>
    </recommendedName>
</protein>
<dbReference type="GO" id="GO:0008721">
    <property type="term" value="F:D-serine ammonia-lyase activity"/>
    <property type="evidence" value="ECO:0007669"/>
    <property type="project" value="TreeGrafter"/>
</dbReference>
<gene>
    <name evidence="4" type="ORF">AURANDRAFT_64579</name>
</gene>
<dbReference type="Pfam" id="PF01168">
    <property type="entry name" value="Ala_racemase_N"/>
    <property type="match status" value="1"/>
</dbReference>
<dbReference type="SUPFAM" id="SSF51419">
    <property type="entry name" value="PLP-binding barrel"/>
    <property type="match status" value="1"/>
</dbReference>
<dbReference type="Gene3D" id="2.40.37.20">
    <property type="entry name" value="D-serine dehydratase-like domain"/>
    <property type="match status" value="1"/>
</dbReference>
<dbReference type="PANTHER" id="PTHR28004">
    <property type="entry name" value="ZGC:162816-RELATED"/>
    <property type="match status" value="1"/>
</dbReference>
<evidence type="ECO:0000259" key="3">
    <source>
        <dbReference type="SMART" id="SM01119"/>
    </source>
</evidence>
<feature type="domain" description="D-serine dehydratase-like" evidence="3">
    <location>
        <begin position="246"/>
        <end position="352"/>
    </location>
</feature>
<proteinExistence type="inferred from homology"/>
<dbReference type="SMART" id="SM01119">
    <property type="entry name" value="D-ser_dehydrat"/>
    <property type="match status" value="1"/>
</dbReference>
<organism evidence="5">
    <name type="scientific">Aureococcus anophagefferens</name>
    <name type="common">Harmful bloom alga</name>
    <dbReference type="NCBI Taxonomy" id="44056"/>
    <lineage>
        <taxon>Eukaryota</taxon>
        <taxon>Sar</taxon>
        <taxon>Stramenopiles</taxon>
        <taxon>Ochrophyta</taxon>
        <taxon>Pelagophyceae</taxon>
        <taxon>Pelagomonadales</taxon>
        <taxon>Pelagomonadaceae</taxon>
        <taxon>Aureococcus</taxon>
    </lineage>
</organism>
<dbReference type="Pfam" id="PF14031">
    <property type="entry name" value="D-ser_dehydrat"/>
    <property type="match status" value="1"/>
</dbReference>
<reference evidence="4 5" key="1">
    <citation type="journal article" date="2011" name="Proc. Natl. Acad. Sci. U.S.A.">
        <title>Niche of harmful alga Aureococcus anophagefferens revealed through ecogenomics.</title>
        <authorList>
            <person name="Gobler C.J."/>
            <person name="Berry D.L."/>
            <person name="Dyhrman S.T."/>
            <person name="Wilhelm S.W."/>
            <person name="Salamov A."/>
            <person name="Lobanov A.V."/>
            <person name="Zhang Y."/>
            <person name="Collier J.L."/>
            <person name="Wurch L.L."/>
            <person name="Kustka A.B."/>
            <person name="Dill B.D."/>
            <person name="Shah M."/>
            <person name="VerBerkmoes N.C."/>
            <person name="Kuo A."/>
            <person name="Terry A."/>
            <person name="Pangilinan J."/>
            <person name="Lindquist E.A."/>
            <person name="Lucas S."/>
            <person name="Paulsen I.T."/>
            <person name="Hattenrath-Lehmann T.K."/>
            <person name="Talmage S.C."/>
            <person name="Walker E.A."/>
            <person name="Koch F."/>
            <person name="Burson A.M."/>
            <person name="Marcoval M.A."/>
            <person name="Tang Y.Z."/>
            <person name="Lecleir G.R."/>
            <person name="Coyne K.J."/>
            <person name="Berg G.M."/>
            <person name="Bertrand E.M."/>
            <person name="Saito M.A."/>
            <person name="Gladyshev V.N."/>
            <person name="Grigoriev I.V."/>
        </authorList>
    </citation>
    <scope>NUCLEOTIDE SEQUENCE [LARGE SCALE GENOMIC DNA]</scope>
    <source>
        <strain evidence="5">CCMP 1984</strain>
    </source>
</reference>
<dbReference type="CDD" id="cd06819">
    <property type="entry name" value="PLPDE_III_LS_D-TA"/>
    <property type="match status" value="1"/>
</dbReference>